<protein>
    <submittedName>
        <fullName evidence="2">Uncharacterized protein</fullName>
    </submittedName>
</protein>
<dbReference type="EMBL" id="CACVKT020003176">
    <property type="protein sequence ID" value="CAC5382270.1"/>
    <property type="molecule type" value="Genomic_DNA"/>
</dbReference>
<dbReference type="InterPro" id="IPR012444">
    <property type="entry name" value="DUF1647"/>
</dbReference>
<dbReference type="OrthoDB" id="10053392at2759"/>
<evidence type="ECO:0000256" key="1">
    <source>
        <dbReference type="SAM" id="Phobius"/>
    </source>
</evidence>
<keyword evidence="1" id="KW-0472">Membrane</keyword>
<sequence length="450" mass="52909">MNVAFLSSIWRHSSVNKMNRQGQPAGGDKRQQQLDQLSKGFRQFPLSPYMLLASMAFWTLLTYASFKGIQYFGVHRRLDDTDLVPNCPVKFGATVEENIIVVENYTGGESTPYVKRIGSQKFSDSFIGDEAPVELKDIPPIVTAVTSADFYNLQRIIEQTASIAPKKNIKLNLIVYDLGLYSKEAALIKKHCNCEFRTFEWSVYPYHVSDMNIRAWMPIIIQVCYPYHVSDMNIRAWMPIIIQMILEEFGSVMWIDPSASINNVQELNQFKYRAERSFFLYEYPIFTAINAYTNPKMFKHLNEKRCTFVDLGMMDTRVMVLYRTKQTWYGIMKPWLKCALTKDCIAPDGARRTECFHYKRPKSTGCHWYEQSIFSIIINRVFQFTYNSDKFKAPHAVHFDDTELVYYFPEQPWTYTQIFLIFTLPPMVLVTLWYLKKRRDARKRNKFYNR</sequence>
<keyword evidence="3" id="KW-1185">Reference proteome</keyword>
<name>A0A6J8BGB4_MYTCO</name>
<accession>A0A6J8BGB4</accession>
<keyword evidence="1" id="KW-0812">Transmembrane</keyword>
<gene>
    <name evidence="2" type="ORF">MCOR_18114</name>
</gene>
<dbReference type="PANTHER" id="PTHR31389">
    <property type="entry name" value="LD39211P"/>
    <property type="match status" value="1"/>
</dbReference>
<evidence type="ECO:0000313" key="3">
    <source>
        <dbReference type="Proteomes" id="UP000507470"/>
    </source>
</evidence>
<evidence type="ECO:0000313" key="2">
    <source>
        <dbReference type="EMBL" id="CAC5382270.1"/>
    </source>
</evidence>
<reference evidence="2 3" key="1">
    <citation type="submission" date="2020-06" db="EMBL/GenBank/DDBJ databases">
        <authorList>
            <person name="Li R."/>
            <person name="Bekaert M."/>
        </authorList>
    </citation>
    <scope>NUCLEOTIDE SEQUENCE [LARGE SCALE GENOMIC DNA]</scope>
    <source>
        <strain evidence="3">wild</strain>
    </source>
</reference>
<dbReference type="PANTHER" id="PTHR31389:SF4">
    <property type="entry name" value="LD39211P"/>
    <property type="match status" value="1"/>
</dbReference>
<proteinExistence type="predicted"/>
<dbReference type="Pfam" id="PF07801">
    <property type="entry name" value="DUF1647"/>
    <property type="match status" value="1"/>
</dbReference>
<keyword evidence="1" id="KW-1133">Transmembrane helix</keyword>
<dbReference type="Proteomes" id="UP000507470">
    <property type="component" value="Unassembled WGS sequence"/>
</dbReference>
<feature type="transmembrane region" description="Helical" evidence="1">
    <location>
        <begin position="413"/>
        <end position="435"/>
    </location>
</feature>
<dbReference type="AlphaFoldDB" id="A0A6J8BGB4"/>
<organism evidence="2 3">
    <name type="scientific">Mytilus coruscus</name>
    <name type="common">Sea mussel</name>
    <dbReference type="NCBI Taxonomy" id="42192"/>
    <lineage>
        <taxon>Eukaryota</taxon>
        <taxon>Metazoa</taxon>
        <taxon>Spiralia</taxon>
        <taxon>Lophotrochozoa</taxon>
        <taxon>Mollusca</taxon>
        <taxon>Bivalvia</taxon>
        <taxon>Autobranchia</taxon>
        <taxon>Pteriomorphia</taxon>
        <taxon>Mytilida</taxon>
        <taxon>Mytiloidea</taxon>
        <taxon>Mytilidae</taxon>
        <taxon>Mytilinae</taxon>
        <taxon>Mytilus</taxon>
    </lineage>
</organism>